<dbReference type="Gene3D" id="1.25.40.10">
    <property type="entry name" value="Tetratricopeptide repeat domain"/>
    <property type="match status" value="4"/>
</dbReference>
<evidence type="ECO:0000313" key="3">
    <source>
        <dbReference type="EMBL" id="KVI07917.1"/>
    </source>
</evidence>
<dbReference type="GO" id="GO:0009451">
    <property type="term" value="P:RNA modification"/>
    <property type="evidence" value="ECO:0007669"/>
    <property type="project" value="InterPro"/>
</dbReference>
<dbReference type="OMA" id="NWDEASK"/>
<dbReference type="NCBIfam" id="TIGR00756">
    <property type="entry name" value="PPR"/>
    <property type="match status" value="5"/>
</dbReference>
<dbReference type="Proteomes" id="UP000243975">
    <property type="component" value="Unassembled WGS sequence"/>
</dbReference>
<proteinExistence type="predicted"/>
<dbReference type="InterPro" id="IPR046960">
    <property type="entry name" value="PPR_At4g14850-like_plant"/>
</dbReference>
<comment type="caution">
    <text evidence="3">The sequence shown here is derived from an EMBL/GenBank/DDBJ whole genome shotgun (WGS) entry which is preliminary data.</text>
</comment>
<dbReference type="PANTHER" id="PTHR47926:SF347">
    <property type="entry name" value="PENTATRICOPEPTIDE REPEAT-CONTAINING PROTEIN"/>
    <property type="match status" value="1"/>
</dbReference>
<dbReference type="PANTHER" id="PTHR47926">
    <property type="entry name" value="PENTATRICOPEPTIDE REPEAT-CONTAINING PROTEIN"/>
    <property type="match status" value="1"/>
</dbReference>
<evidence type="ECO:0000256" key="1">
    <source>
        <dbReference type="ARBA" id="ARBA00022737"/>
    </source>
</evidence>
<dbReference type="EMBL" id="LEKV01001463">
    <property type="protein sequence ID" value="KVI07917.1"/>
    <property type="molecule type" value="Genomic_DNA"/>
</dbReference>
<dbReference type="Pfam" id="PF13041">
    <property type="entry name" value="PPR_2"/>
    <property type="match status" value="3"/>
</dbReference>
<dbReference type="InterPro" id="IPR011990">
    <property type="entry name" value="TPR-like_helical_dom_sf"/>
</dbReference>
<feature type="repeat" description="PPR" evidence="2">
    <location>
        <begin position="337"/>
        <end position="371"/>
    </location>
</feature>
<dbReference type="FunFam" id="1.25.40.10:FF:000381">
    <property type="entry name" value="Pentatricopeptide repeat-containing protein"/>
    <property type="match status" value="1"/>
</dbReference>
<dbReference type="FunFam" id="1.25.40.10:FF:000090">
    <property type="entry name" value="Pentatricopeptide repeat-containing protein, chloroplastic"/>
    <property type="match status" value="1"/>
</dbReference>
<evidence type="ECO:0000256" key="2">
    <source>
        <dbReference type="PROSITE-ProRule" id="PRU00708"/>
    </source>
</evidence>
<dbReference type="AlphaFoldDB" id="A0A103YF24"/>
<dbReference type="InterPro" id="IPR046848">
    <property type="entry name" value="E_motif"/>
</dbReference>
<dbReference type="InterPro" id="IPR002885">
    <property type="entry name" value="PPR_rpt"/>
</dbReference>
<gene>
    <name evidence="3" type="ORF">Ccrd_013704</name>
</gene>
<feature type="repeat" description="PPR" evidence="2">
    <location>
        <begin position="100"/>
        <end position="134"/>
    </location>
</feature>
<keyword evidence="1" id="KW-0677">Repeat</keyword>
<dbReference type="Gramene" id="KVI07917">
    <property type="protein sequence ID" value="KVI07917"/>
    <property type="gene ID" value="Ccrd_013704"/>
</dbReference>
<feature type="repeat" description="PPR" evidence="2">
    <location>
        <begin position="438"/>
        <end position="472"/>
    </location>
</feature>
<keyword evidence="4" id="KW-1185">Reference proteome</keyword>
<dbReference type="Pfam" id="PF20431">
    <property type="entry name" value="E_motif"/>
    <property type="match status" value="1"/>
</dbReference>
<sequence>MPSWPYYLMFYRNPHFMCPRNTIIRTTLLQFHSNSHLFDVTQLIPPKPTNEFSVRIDHATVIKNGSIQQLHVSNYLLNLYVKSTNLMFAHRMFDEMPERDVRSWTILISGFSRNGSYKLALDLFSRMQKESITPNQFTFSAVFKCCASANELNMGKTILGWILRNGVCFDTTLKNSVLDFYVKCEAFDYAGKFFELMSVKDTVSWNIMISAYLKNGDMEKAEEFFRRLPIKNAASWNTIIDGYLQNGRPQIALQLLYEMVTKGPSFTHITFSISLILASSLHHLELGKQIHGQFLRVGIHDPFIKNSLLDMYCKCGEIDKASIVFKTDQSHGESLATSVSLSSMISGYIQNGKIEDGLKVFSFMVNNQREIDKFTLAAVLSACADSGLLELGQLIHTYIFKTGHQPDVFISSSMIKMYAKCGRLQCSWSIFKESKTRNIVSYTAAICNFASHGEGKETIRLFELMRNEGIKPNEVTFIGVLTACSHAGLIKEGCNYFMLMKDVYGIKPTVEHYTCMVDLLGRAGRLNEIKSFIGENNIWNSSAVWKAFLFSCYLHKNVEMGRWVSEKLFELEPLAAGPYVLMSKACASDSRWEEAAMLKAVMQERGIKKQPGQSWIN</sequence>
<protein>
    <submittedName>
        <fullName evidence="3">Pentatricopeptide repeat-containing protein</fullName>
    </submittedName>
</protein>
<name>A0A103YF24_CYNCS</name>
<feature type="repeat" description="PPR" evidence="2">
    <location>
        <begin position="301"/>
        <end position="335"/>
    </location>
</feature>
<organism evidence="3 4">
    <name type="scientific">Cynara cardunculus var. scolymus</name>
    <name type="common">Globe artichoke</name>
    <name type="synonym">Cynara scolymus</name>
    <dbReference type="NCBI Taxonomy" id="59895"/>
    <lineage>
        <taxon>Eukaryota</taxon>
        <taxon>Viridiplantae</taxon>
        <taxon>Streptophyta</taxon>
        <taxon>Embryophyta</taxon>
        <taxon>Tracheophyta</taxon>
        <taxon>Spermatophyta</taxon>
        <taxon>Magnoliopsida</taxon>
        <taxon>eudicotyledons</taxon>
        <taxon>Gunneridae</taxon>
        <taxon>Pentapetalae</taxon>
        <taxon>asterids</taxon>
        <taxon>campanulids</taxon>
        <taxon>Asterales</taxon>
        <taxon>Asteraceae</taxon>
        <taxon>Carduoideae</taxon>
        <taxon>Cardueae</taxon>
        <taxon>Carduinae</taxon>
        <taxon>Cynara</taxon>
    </lineage>
</organism>
<dbReference type="Pfam" id="PF01535">
    <property type="entry name" value="PPR"/>
    <property type="match status" value="3"/>
</dbReference>
<feature type="repeat" description="PPR" evidence="2">
    <location>
        <begin position="201"/>
        <end position="235"/>
    </location>
</feature>
<dbReference type="PROSITE" id="PS51375">
    <property type="entry name" value="PPR"/>
    <property type="match status" value="5"/>
</dbReference>
<reference evidence="3 4" key="1">
    <citation type="journal article" date="2016" name="Sci. Rep.">
        <title>The genome sequence of the outbreeding globe artichoke constructed de novo incorporating a phase-aware low-pass sequencing strategy of F1 progeny.</title>
        <authorList>
            <person name="Scaglione D."/>
            <person name="Reyes-Chin-Wo S."/>
            <person name="Acquadro A."/>
            <person name="Froenicke L."/>
            <person name="Portis E."/>
            <person name="Beitel C."/>
            <person name="Tirone M."/>
            <person name="Mauro R."/>
            <person name="Lo Monaco A."/>
            <person name="Mauromicale G."/>
            <person name="Faccioli P."/>
            <person name="Cattivelli L."/>
            <person name="Rieseberg L."/>
            <person name="Michelmore R."/>
            <person name="Lanteri S."/>
        </authorList>
    </citation>
    <scope>NUCLEOTIDE SEQUENCE [LARGE SCALE GENOMIC DNA]</scope>
    <source>
        <strain evidence="3">2C</strain>
    </source>
</reference>
<evidence type="ECO:0000313" key="4">
    <source>
        <dbReference type="Proteomes" id="UP000243975"/>
    </source>
</evidence>
<accession>A0A103YF24</accession>
<dbReference type="GO" id="GO:0003723">
    <property type="term" value="F:RNA binding"/>
    <property type="evidence" value="ECO:0007669"/>
    <property type="project" value="InterPro"/>
</dbReference>